<sequence>MKKLKAMNEKNYYRNIKIIDKYSRKTLSEYYLDSGLCLNYEKYFNLRKEIIEIVKTGNKRFQQQEIEYVMNEYNNKKKYNNNAIIIGVKNNYAYKFVDCSFKGCTFYLLDCDVNFIFEKCTIDNCNIKYVAPKEADKSLNYLLWSQDIKGLICITLNFISSVISNLDYLYGQLDQAVVSISSTDSIVNRLNIYSKRIEFSDAYKPESIFNDCVYFGDIITMTMINNQLKFNDCRFMIYELSQIEYKELNEVLEVINKMIKMEHDDKRLDSLKILNDALYYSDSNSQTWFGIMFGYLRLPKVVIKNAIITIVLFAIIYMFIGIENNGEVKYVFGLSSEPLILLKNFFDLFIESLYFSCCTFTTVGYGDFQINSKQAIFKLIPILQMILGYLYSGVMIGAIYHRISSRRYMGSND</sequence>
<organism evidence="3 4">
    <name type="scientific">Lachnotalea glycerini</name>
    <dbReference type="NCBI Taxonomy" id="1763509"/>
    <lineage>
        <taxon>Bacteria</taxon>
        <taxon>Bacillati</taxon>
        <taxon>Bacillota</taxon>
        <taxon>Clostridia</taxon>
        <taxon>Lachnospirales</taxon>
        <taxon>Lachnospiraceae</taxon>
        <taxon>Lachnotalea</taxon>
    </lineage>
</organism>
<dbReference type="EMBL" id="NOKA02000001">
    <property type="protein sequence ID" value="RDY33238.1"/>
    <property type="molecule type" value="Genomic_DNA"/>
</dbReference>
<dbReference type="InterPro" id="IPR013099">
    <property type="entry name" value="K_chnl_dom"/>
</dbReference>
<keyword evidence="4" id="KW-1185">Reference proteome</keyword>
<proteinExistence type="predicted"/>
<feature type="transmembrane region" description="Helical" evidence="1">
    <location>
        <begin position="375"/>
        <end position="400"/>
    </location>
</feature>
<evidence type="ECO:0000256" key="1">
    <source>
        <dbReference type="SAM" id="Phobius"/>
    </source>
</evidence>
<evidence type="ECO:0000259" key="2">
    <source>
        <dbReference type="Pfam" id="PF07885"/>
    </source>
</evidence>
<dbReference type="Gene3D" id="1.10.287.70">
    <property type="match status" value="1"/>
</dbReference>
<protein>
    <submittedName>
        <fullName evidence="3">Two pore domain potassium channel family protein</fullName>
    </submittedName>
</protein>
<gene>
    <name evidence="3" type="ORF">CG710_001560</name>
</gene>
<keyword evidence="1" id="KW-1133">Transmembrane helix</keyword>
<keyword evidence="1" id="KW-0812">Transmembrane</keyword>
<reference evidence="3 4" key="1">
    <citation type="journal article" date="2017" name="Genome Announc.">
        <title>Draft Genome Sequence of a Sporulating and Motile Strain of Lachnotalea glycerini Isolated from Water in Quebec City, Canada.</title>
        <authorList>
            <person name="Maheux A.F."/>
            <person name="Boudreau D.K."/>
            <person name="Berube E."/>
            <person name="Boissinot M."/>
            <person name="Raymond F."/>
            <person name="Brodeur S."/>
            <person name="Corbeil J."/>
            <person name="Isabel S."/>
            <person name="Omar R.F."/>
            <person name="Bergeron M.G."/>
        </authorList>
    </citation>
    <scope>NUCLEOTIDE SEQUENCE [LARGE SCALE GENOMIC DNA]</scope>
    <source>
        <strain evidence="3 4">CCRI-19302</strain>
    </source>
</reference>
<feature type="transmembrane region" description="Helical" evidence="1">
    <location>
        <begin position="301"/>
        <end position="320"/>
    </location>
</feature>
<keyword evidence="3" id="KW-0407">Ion channel</keyword>
<evidence type="ECO:0000313" key="4">
    <source>
        <dbReference type="Proteomes" id="UP000216411"/>
    </source>
</evidence>
<comment type="caution">
    <text evidence="3">The sequence shown here is derived from an EMBL/GenBank/DDBJ whole genome shotgun (WGS) entry which is preliminary data.</text>
</comment>
<accession>A0A371JKH6</accession>
<dbReference type="Proteomes" id="UP000216411">
    <property type="component" value="Unassembled WGS sequence"/>
</dbReference>
<keyword evidence="3" id="KW-0813">Transport</keyword>
<dbReference type="Pfam" id="PF07885">
    <property type="entry name" value="Ion_trans_2"/>
    <property type="match status" value="1"/>
</dbReference>
<dbReference type="AlphaFoldDB" id="A0A371JKH6"/>
<dbReference type="RefSeq" id="WP_094379854.1">
    <property type="nucleotide sequence ID" value="NZ_NOKA02000001.1"/>
</dbReference>
<keyword evidence="1" id="KW-0472">Membrane</keyword>
<keyword evidence="3" id="KW-0406">Ion transport</keyword>
<evidence type="ECO:0000313" key="3">
    <source>
        <dbReference type="EMBL" id="RDY33238.1"/>
    </source>
</evidence>
<dbReference type="SUPFAM" id="SSF81324">
    <property type="entry name" value="Voltage-gated potassium channels"/>
    <property type="match status" value="1"/>
</dbReference>
<dbReference type="OrthoDB" id="9810759at2"/>
<name>A0A371JKH6_9FIRM</name>
<dbReference type="GO" id="GO:0034220">
    <property type="term" value="P:monoatomic ion transmembrane transport"/>
    <property type="evidence" value="ECO:0007669"/>
    <property type="project" value="UniProtKB-KW"/>
</dbReference>
<feature type="domain" description="Potassium channel" evidence="2">
    <location>
        <begin position="348"/>
        <end position="400"/>
    </location>
</feature>